<evidence type="ECO:0000313" key="1">
    <source>
        <dbReference type="EMBL" id="ENV32603.1"/>
    </source>
</evidence>
<dbReference type="GeneID" id="84211906"/>
<gene>
    <name evidence="1" type="ORF">F960_03108</name>
</gene>
<name>N8ZLG2_9GAMM</name>
<sequence length="53" mass="6176">MAMITRVEVDKRYQDVAKLDLGYIWVKCDFVLKYMKGPNIIVEPIGKKFVAIK</sequence>
<dbReference type="AlphaFoldDB" id="N8ZLG2"/>
<protein>
    <submittedName>
        <fullName evidence="1">Uncharacterized protein</fullName>
    </submittedName>
</protein>
<reference evidence="1 2" key="1">
    <citation type="submission" date="2013-02" db="EMBL/GenBank/DDBJ databases">
        <title>The Genome Sequence of Acinetobacter gerneri CIP 107464.</title>
        <authorList>
            <consortium name="The Broad Institute Genome Sequencing Platform"/>
            <consortium name="The Broad Institute Genome Sequencing Center for Infectious Disease"/>
            <person name="Cerqueira G."/>
            <person name="Feldgarden M."/>
            <person name="Courvalin P."/>
            <person name="Perichon B."/>
            <person name="Grillot-Courvalin C."/>
            <person name="Clermont D."/>
            <person name="Rocha E."/>
            <person name="Yoon E.-J."/>
            <person name="Nemec A."/>
            <person name="Walker B."/>
            <person name="Young S.K."/>
            <person name="Zeng Q."/>
            <person name="Gargeya S."/>
            <person name="Fitzgerald M."/>
            <person name="Haas B."/>
            <person name="Abouelleil A."/>
            <person name="Alvarado L."/>
            <person name="Arachchi H.M."/>
            <person name="Berlin A.M."/>
            <person name="Chapman S.B."/>
            <person name="Dewar J."/>
            <person name="Goldberg J."/>
            <person name="Griggs A."/>
            <person name="Gujja S."/>
            <person name="Hansen M."/>
            <person name="Howarth C."/>
            <person name="Imamovic A."/>
            <person name="Larimer J."/>
            <person name="McCowan C."/>
            <person name="Murphy C."/>
            <person name="Neiman D."/>
            <person name="Pearson M."/>
            <person name="Priest M."/>
            <person name="Roberts A."/>
            <person name="Saif S."/>
            <person name="Shea T."/>
            <person name="Sisk P."/>
            <person name="Sykes S."/>
            <person name="Wortman J."/>
            <person name="Nusbaum C."/>
            <person name="Birren B."/>
        </authorList>
    </citation>
    <scope>NUCLEOTIDE SEQUENCE [LARGE SCALE GENOMIC DNA]</scope>
    <source>
        <strain evidence="1 2">CIP 107464</strain>
    </source>
</reference>
<evidence type="ECO:0000313" key="2">
    <source>
        <dbReference type="Proteomes" id="UP000013117"/>
    </source>
</evidence>
<dbReference type="EMBL" id="APPN01000073">
    <property type="protein sequence ID" value="ENV32603.1"/>
    <property type="molecule type" value="Genomic_DNA"/>
</dbReference>
<dbReference type="RefSeq" id="WP_004866320.1">
    <property type="nucleotide sequence ID" value="NZ_ASYY01000139.1"/>
</dbReference>
<accession>N8ZLG2</accession>
<keyword evidence="2" id="KW-1185">Reference proteome</keyword>
<proteinExistence type="predicted"/>
<dbReference type="STRING" id="202952.GCA_000747725_02211"/>
<comment type="caution">
    <text evidence="1">The sequence shown here is derived from an EMBL/GenBank/DDBJ whole genome shotgun (WGS) entry which is preliminary data.</text>
</comment>
<organism evidence="1 2">
    <name type="scientific">Acinetobacter gerneri DSM 14967 = CIP 107464 = MTCC 9824</name>
    <dbReference type="NCBI Taxonomy" id="1120926"/>
    <lineage>
        <taxon>Bacteria</taxon>
        <taxon>Pseudomonadati</taxon>
        <taxon>Pseudomonadota</taxon>
        <taxon>Gammaproteobacteria</taxon>
        <taxon>Moraxellales</taxon>
        <taxon>Moraxellaceae</taxon>
        <taxon>Acinetobacter</taxon>
    </lineage>
</organism>
<dbReference type="HOGENOM" id="CLU_3057479_0_0_6"/>
<dbReference type="Proteomes" id="UP000013117">
    <property type="component" value="Unassembled WGS sequence"/>
</dbReference>